<name>A0ABP7WQY8_9GAMM</name>
<dbReference type="Gene3D" id="3.30.572.10">
    <property type="entry name" value="Thymidylate synthase/dCMP hydroxymethylase domain"/>
    <property type="match status" value="1"/>
</dbReference>
<evidence type="ECO:0000313" key="2">
    <source>
        <dbReference type="Proteomes" id="UP001500392"/>
    </source>
</evidence>
<evidence type="ECO:0008006" key="3">
    <source>
        <dbReference type="Google" id="ProtNLM"/>
    </source>
</evidence>
<reference evidence="2" key="1">
    <citation type="journal article" date="2019" name="Int. J. Syst. Evol. Microbiol.">
        <title>The Global Catalogue of Microorganisms (GCM) 10K type strain sequencing project: providing services to taxonomists for standard genome sequencing and annotation.</title>
        <authorList>
            <consortium name="The Broad Institute Genomics Platform"/>
            <consortium name="The Broad Institute Genome Sequencing Center for Infectious Disease"/>
            <person name="Wu L."/>
            <person name="Ma J."/>
        </authorList>
    </citation>
    <scope>NUCLEOTIDE SEQUENCE [LARGE SCALE GENOMIC DNA]</scope>
    <source>
        <strain evidence="2">JCM 17304</strain>
    </source>
</reference>
<dbReference type="Proteomes" id="UP001500392">
    <property type="component" value="Unassembled WGS sequence"/>
</dbReference>
<dbReference type="SUPFAM" id="SSF55831">
    <property type="entry name" value="Thymidylate synthase/dCMP hydroxymethylase"/>
    <property type="match status" value="1"/>
</dbReference>
<proteinExistence type="predicted"/>
<dbReference type="InterPro" id="IPR036926">
    <property type="entry name" value="Thymidate_synth/dCMP_Mease_sf"/>
</dbReference>
<keyword evidence="2" id="KW-1185">Reference proteome</keyword>
<organism evidence="1 2">
    <name type="scientific">Zhongshania borealis</name>
    <dbReference type="NCBI Taxonomy" id="889488"/>
    <lineage>
        <taxon>Bacteria</taxon>
        <taxon>Pseudomonadati</taxon>
        <taxon>Pseudomonadota</taxon>
        <taxon>Gammaproteobacteria</taxon>
        <taxon>Cellvibrionales</taxon>
        <taxon>Spongiibacteraceae</taxon>
        <taxon>Zhongshania</taxon>
    </lineage>
</organism>
<gene>
    <name evidence="1" type="ORF">GCM10022414_18490</name>
</gene>
<protein>
    <recommendedName>
        <fullName evidence="3">Thymidylate synthase</fullName>
    </recommendedName>
</protein>
<sequence length="250" mass="28760">MIVEGNSPAECWLKILQKILSRSGREISPLEVRINNVSIVPPYQKELEEDINNFLSKIRQPSIEKTAGTIFPQSLIGGKQSVYQRYEKIWSHIQKDHKNKRGTYFQRMTSWGRMSGDNINQLQLIVDTYKGVDGVRKGVHRRSALIATIFDPRIDHTHQPMLGFPCLQQVCIVPHDDEVMEMNAIYAMQYLSTRAYGNYAGLMRLGEFMAREMGLKFTHLNCMISTISLGDKMNKSEAEVLLKKYVQYVK</sequence>
<evidence type="ECO:0000313" key="1">
    <source>
        <dbReference type="EMBL" id="GAA4094685.1"/>
    </source>
</evidence>
<comment type="caution">
    <text evidence="1">The sequence shown here is derived from an EMBL/GenBank/DDBJ whole genome shotgun (WGS) entry which is preliminary data.</text>
</comment>
<accession>A0ABP7WQY8</accession>
<dbReference type="EMBL" id="BAABDM010000002">
    <property type="protein sequence ID" value="GAA4094685.1"/>
    <property type="molecule type" value="Genomic_DNA"/>
</dbReference>
<dbReference type="RefSeq" id="WP_344934981.1">
    <property type="nucleotide sequence ID" value="NZ_BAABDM010000002.1"/>
</dbReference>